<evidence type="ECO:0000313" key="2">
    <source>
        <dbReference type="EMBL" id="CVK15584.1"/>
    </source>
</evidence>
<dbReference type="Proteomes" id="UP000182761">
    <property type="component" value="Unassembled WGS sequence"/>
</dbReference>
<keyword evidence="1" id="KW-0472">Membrane</keyword>
<sequence length="198" mass="22764">MNTKNSILDNFLWKTVFLLIVGMTIIACGDKATLTEDVALNSIEAYLKSNPIYETVNITIGEVKFSLKKDKNDLKAYKNLEEKGYLNLMLIKQKKKFLSIDSVFTYKVKLTEKARPYVLKQKKETVELKSVEYKLGDKEQARIELTGKKTAKAVLTLKKVTNDFFIVGYDKNPHTDFIVKTFNLSYKKDKGWIVTKSK</sequence>
<dbReference type="STRING" id="1586267.GCA_001418685_00409"/>
<keyword evidence="1" id="KW-0812">Transmembrane</keyword>
<evidence type="ECO:0000256" key="1">
    <source>
        <dbReference type="SAM" id="Phobius"/>
    </source>
</evidence>
<keyword evidence="3" id="KW-1185">Reference proteome</keyword>
<reference evidence="2 3" key="1">
    <citation type="submission" date="2016-01" db="EMBL/GenBank/DDBJ databases">
        <authorList>
            <person name="McClelland M."/>
            <person name="Jain A."/>
            <person name="Saraogi P."/>
            <person name="Mendelson R."/>
            <person name="Westerman R."/>
            <person name="SanMiguel P."/>
            <person name="Csonka L."/>
        </authorList>
    </citation>
    <scope>NUCLEOTIDE SEQUENCE [LARGE SCALE GENOMIC DNA]</scope>
    <source>
        <strain evidence="2 3">R-53146</strain>
    </source>
</reference>
<dbReference type="EMBL" id="FCOR01000002">
    <property type="protein sequence ID" value="CVK15584.1"/>
    <property type="molecule type" value="Genomic_DNA"/>
</dbReference>
<evidence type="ECO:0000313" key="3">
    <source>
        <dbReference type="Proteomes" id="UP000182761"/>
    </source>
</evidence>
<dbReference type="RefSeq" id="WP_055424813.1">
    <property type="nucleotide sequence ID" value="NZ_FCOR01000002.1"/>
</dbReference>
<name>A0A0X3AMM2_9FLAO</name>
<dbReference type="OrthoDB" id="1148341at2"/>
<keyword evidence="1" id="KW-1133">Transmembrane helix</keyword>
<dbReference type="AlphaFoldDB" id="A0A0X3AMM2"/>
<protein>
    <submittedName>
        <fullName evidence="2">Uncharacterized protein</fullName>
    </submittedName>
</protein>
<gene>
    <name evidence="2" type="ORF">Ga0061079_102130</name>
</gene>
<feature type="transmembrane region" description="Helical" evidence="1">
    <location>
        <begin position="12"/>
        <end position="29"/>
    </location>
</feature>
<dbReference type="PROSITE" id="PS51257">
    <property type="entry name" value="PROKAR_LIPOPROTEIN"/>
    <property type="match status" value="1"/>
</dbReference>
<proteinExistence type="predicted"/>
<organism evidence="2 3">
    <name type="scientific">Apibacter mensalis</name>
    <dbReference type="NCBI Taxonomy" id="1586267"/>
    <lineage>
        <taxon>Bacteria</taxon>
        <taxon>Pseudomonadati</taxon>
        <taxon>Bacteroidota</taxon>
        <taxon>Flavobacteriia</taxon>
        <taxon>Flavobacteriales</taxon>
        <taxon>Weeksellaceae</taxon>
        <taxon>Apibacter</taxon>
    </lineage>
</organism>
<accession>A0A0X3AMM2</accession>